<dbReference type="Proteomes" id="UP000765509">
    <property type="component" value="Unassembled WGS sequence"/>
</dbReference>
<reference evidence="1" key="1">
    <citation type="submission" date="2021-03" db="EMBL/GenBank/DDBJ databases">
        <title>Draft genome sequence of rust myrtle Austropuccinia psidii MF-1, a brazilian biotype.</title>
        <authorList>
            <person name="Quecine M.C."/>
            <person name="Pachon D.M.R."/>
            <person name="Bonatelli M.L."/>
            <person name="Correr F.H."/>
            <person name="Franceschini L.M."/>
            <person name="Leite T.F."/>
            <person name="Margarido G.R.A."/>
            <person name="Almeida C.A."/>
            <person name="Ferrarezi J.A."/>
            <person name="Labate C.A."/>
        </authorList>
    </citation>
    <scope>NUCLEOTIDE SEQUENCE</scope>
    <source>
        <strain evidence="1">MF-1</strain>
    </source>
</reference>
<keyword evidence="2" id="KW-1185">Reference proteome</keyword>
<evidence type="ECO:0000313" key="1">
    <source>
        <dbReference type="EMBL" id="MBW0460371.1"/>
    </source>
</evidence>
<sequence length="223" mass="25018">MINMKILIKCGGELEHDIKGRWVEPCSTEDYINAMEDIIARTGIGKTWTRNPMESKMALMISREDKRTARTVLKLNEEVQCSEEKEESYQDSAISLNTPVEDYSIGNITDLFEVSEVHNHLPQYSEECYNLINIQDSRMCKTKPAKGKGYTAGGSCITSILINDFEAKVSLDTGEFCTCVGKDYLQATLPEWKIHPLPIEGVKSSSSSSNIYPLGILHTLQEV</sequence>
<evidence type="ECO:0000313" key="2">
    <source>
        <dbReference type="Proteomes" id="UP000765509"/>
    </source>
</evidence>
<dbReference type="EMBL" id="AVOT02000007">
    <property type="protein sequence ID" value="MBW0460371.1"/>
    <property type="molecule type" value="Genomic_DNA"/>
</dbReference>
<name>A0A9Q3B889_9BASI</name>
<proteinExistence type="predicted"/>
<dbReference type="AlphaFoldDB" id="A0A9Q3B889"/>
<gene>
    <name evidence="1" type="ORF">O181_000086</name>
</gene>
<accession>A0A9Q3B889</accession>
<protein>
    <submittedName>
        <fullName evidence="1">Uncharacterized protein</fullName>
    </submittedName>
</protein>
<organism evidence="1 2">
    <name type="scientific">Austropuccinia psidii MF-1</name>
    <dbReference type="NCBI Taxonomy" id="1389203"/>
    <lineage>
        <taxon>Eukaryota</taxon>
        <taxon>Fungi</taxon>
        <taxon>Dikarya</taxon>
        <taxon>Basidiomycota</taxon>
        <taxon>Pucciniomycotina</taxon>
        <taxon>Pucciniomycetes</taxon>
        <taxon>Pucciniales</taxon>
        <taxon>Sphaerophragmiaceae</taxon>
        <taxon>Austropuccinia</taxon>
    </lineage>
</organism>
<comment type="caution">
    <text evidence="1">The sequence shown here is derived from an EMBL/GenBank/DDBJ whole genome shotgun (WGS) entry which is preliminary data.</text>
</comment>